<dbReference type="InterPro" id="IPR011613">
    <property type="entry name" value="GH15-like"/>
</dbReference>
<dbReference type="GO" id="GO:0004553">
    <property type="term" value="F:hydrolase activity, hydrolyzing O-glycosyl compounds"/>
    <property type="evidence" value="ECO:0007669"/>
    <property type="project" value="UniProtKB-ARBA"/>
</dbReference>
<protein>
    <recommendedName>
        <fullName evidence="1">GH15-like domain-containing protein</fullName>
    </recommendedName>
</protein>
<evidence type="ECO:0000313" key="3">
    <source>
        <dbReference type="Proteomes" id="UP000287547"/>
    </source>
</evidence>
<evidence type="ECO:0000313" key="2">
    <source>
        <dbReference type="EMBL" id="RSM86285.1"/>
    </source>
</evidence>
<feature type="domain" description="GH15-like" evidence="1">
    <location>
        <begin position="312"/>
        <end position="408"/>
    </location>
</feature>
<dbReference type="Pfam" id="PF00723">
    <property type="entry name" value="Glyco_hydro_15"/>
    <property type="match status" value="1"/>
</dbReference>
<dbReference type="InterPro" id="IPR012341">
    <property type="entry name" value="6hp_glycosidase-like_sf"/>
</dbReference>
<dbReference type="InterPro" id="IPR008928">
    <property type="entry name" value="6-hairpin_glycosidase_sf"/>
</dbReference>
<dbReference type="Proteomes" id="UP000287547">
    <property type="component" value="Unassembled WGS sequence"/>
</dbReference>
<name>A0A428ZE19_KIBAR</name>
<dbReference type="PANTHER" id="PTHR31616:SF0">
    <property type="entry name" value="GLUCAN 1,4-ALPHA-GLUCOSIDASE"/>
    <property type="match status" value="1"/>
</dbReference>
<accession>A0A428ZE19</accession>
<dbReference type="EMBL" id="QHKI01000009">
    <property type="protein sequence ID" value="RSM86285.1"/>
    <property type="molecule type" value="Genomic_DNA"/>
</dbReference>
<evidence type="ECO:0000259" key="1">
    <source>
        <dbReference type="Pfam" id="PF00723"/>
    </source>
</evidence>
<comment type="caution">
    <text evidence="2">The sequence shown here is derived from an EMBL/GenBank/DDBJ whole genome shotgun (WGS) entry which is preliminary data.</text>
</comment>
<proteinExistence type="predicted"/>
<reference evidence="2 3" key="1">
    <citation type="submission" date="2018-05" db="EMBL/GenBank/DDBJ databases">
        <title>Evolution of GPA BGCs.</title>
        <authorList>
            <person name="Waglechner N."/>
            <person name="Wright G.D."/>
        </authorList>
    </citation>
    <scope>NUCLEOTIDE SEQUENCE [LARGE SCALE GENOMIC DNA]</scope>
    <source>
        <strain evidence="2 3">A82846</strain>
    </source>
</reference>
<dbReference type="Gene3D" id="1.50.10.10">
    <property type="match status" value="1"/>
</dbReference>
<dbReference type="AlphaFoldDB" id="A0A428ZE19"/>
<organism evidence="2 3">
    <name type="scientific">Kibdelosporangium aridum</name>
    <dbReference type="NCBI Taxonomy" id="2030"/>
    <lineage>
        <taxon>Bacteria</taxon>
        <taxon>Bacillati</taxon>
        <taxon>Actinomycetota</taxon>
        <taxon>Actinomycetes</taxon>
        <taxon>Pseudonocardiales</taxon>
        <taxon>Pseudonocardiaceae</taxon>
        <taxon>Kibdelosporangium</taxon>
    </lineage>
</organism>
<sequence length="493" mass="54062">MPSAPPITARLHLADHGLIGDGRDWALVGRDGRITRMAVSDADGSSLFDEHQSFTVTVDGLQTSRQYYVPNTNVLVTEMRNQAGVVEVTDAFTLCTSADLSEDVPAVRSELLRYVRVLEGHALLRVSVEPDGVFRTERHGGGLRFHRYASGNDLRLITSRPLDHPSATVSVEAGEDLWFLLRWHHSPRIHRLYPRHLLDETADAWRRWTGAITYDGPYQHLVRRSALTLKLLGHTDSPLAASALRDLGLFTESDHVLGRALDTLEVGEPRGRYGYFLDCAYQWALNRGPIDDVLWNRLAALANAAAQGPQPTITYTTAMYQVALDRAARLSDHLGIAGHRDWHAKADDLRDRILREAWDESRQSLTARLSPGADLDPRLLALPSLGVVPVDHPRMAATANAIAKELSAAPGLVFEPSRQAHGATLTYGFQLAENLAGQGQLDQANQLFEELTAKANPLGLFGERVEVSNGEFRGSFPNPATHAAVVACASALA</sequence>
<gene>
    <name evidence="2" type="ORF">DMH04_14035</name>
</gene>
<dbReference type="OrthoDB" id="3664650at2"/>
<dbReference type="SUPFAM" id="SSF48208">
    <property type="entry name" value="Six-hairpin glycosidases"/>
    <property type="match status" value="1"/>
</dbReference>
<dbReference type="GO" id="GO:0005975">
    <property type="term" value="P:carbohydrate metabolic process"/>
    <property type="evidence" value="ECO:0007669"/>
    <property type="project" value="InterPro"/>
</dbReference>
<dbReference type="PANTHER" id="PTHR31616">
    <property type="entry name" value="TREHALASE"/>
    <property type="match status" value="1"/>
</dbReference>
<dbReference type="RefSeq" id="WP_037256262.1">
    <property type="nucleotide sequence ID" value="NZ_QHKI01000009.1"/>
</dbReference>